<dbReference type="InterPro" id="IPR036942">
    <property type="entry name" value="Beta-barrel_TonB_sf"/>
</dbReference>
<evidence type="ECO:0000256" key="4">
    <source>
        <dbReference type="RuleBase" id="RU003357"/>
    </source>
</evidence>
<dbReference type="CDD" id="cd01347">
    <property type="entry name" value="ligand_gated_channel"/>
    <property type="match status" value="1"/>
</dbReference>
<dbReference type="InterPro" id="IPR000531">
    <property type="entry name" value="Beta-barrel_TonB"/>
</dbReference>
<dbReference type="KEGG" id="tsv:DSM104635_00390"/>
<dbReference type="SUPFAM" id="SSF56935">
    <property type="entry name" value="Porins"/>
    <property type="match status" value="1"/>
</dbReference>
<keyword evidence="4" id="KW-0798">TonB box</keyword>
<evidence type="ECO:0000256" key="1">
    <source>
        <dbReference type="ARBA" id="ARBA00004442"/>
    </source>
</evidence>
<name>A0A6I6MK48_9CAUL</name>
<dbReference type="NCBIfam" id="TIGR01782">
    <property type="entry name" value="TonB-Xanth-Caul"/>
    <property type="match status" value="1"/>
</dbReference>
<gene>
    <name evidence="8" type="ORF">DSM104635_00390</name>
</gene>
<organism evidence="8 9">
    <name type="scientific">Terricaulis silvestris</name>
    <dbReference type="NCBI Taxonomy" id="2686094"/>
    <lineage>
        <taxon>Bacteria</taxon>
        <taxon>Pseudomonadati</taxon>
        <taxon>Pseudomonadota</taxon>
        <taxon>Alphaproteobacteria</taxon>
        <taxon>Caulobacterales</taxon>
        <taxon>Caulobacteraceae</taxon>
        <taxon>Terricaulis</taxon>
    </lineage>
</organism>
<evidence type="ECO:0000259" key="7">
    <source>
        <dbReference type="Pfam" id="PF07715"/>
    </source>
</evidence>
<dbReference type="Gene3D" id="2.170.130.10">
    <property type="entry name" value="TonB-dependent receptor, plug domain"/>
    <property type="match status" value="1"/>
</dbReference>
<reference evidence="9" key="1">
    <citation type="submission" date="2019-12" db="EMBL/GenBank/DDBJ databases">
        <title>Complete genome of Terracaulis silvestris 0127_4.</title>
        <authorList>
            <person name="Vieira S."/>
            <person name="Riedel T."/>
            <person name="Sproer C."/>
            <person name="Pascual J."/>
            <person name="Boedeker C."/>
            <person name="Overmann J."/>
        </authorList>
    </citation>
    <scope>NUCLEOTIDE SEQUENCE [LARGE SCALE GENOMIC DNA]</scope>
    <source>
        <strain evidence="9">0127_4</strain>
    </source>
</reference>
<feature type="signal peptide" evidence="5">
    <location>
        <begin position="1"/>
        <end position="34"/>
    </location>
</feature>
<dbReference type="Pfam" id="PF00593">
    <property type="entry name" value="TonB_dep_Rec_b-barrel"/>
    <property type="match status" value="1"/>
</dbReference>
<proteinExistence type="inferred from homology"/>
<keyword evidence="8" id="KW-0675">Receptor</keyword>
<feature type="domain" description="TonB-dependent receptor-like beta-barrel" evidence="6">
    <location>
        <begin position="458"/>
        <end position="980"/>
    </location>
</feature>
<feature type="domain" description="TonB-dependent receptor plug" evidence="7">
    <location>
        <begin position="61"/>
        <end position="173"/>
    </location>
</feature>
<protein>
    <submittedName>
        <fullName evidence="8">Catecholate siderophore receptor CirA</fullName>
    </submittedName>
</protein>
<dbReference type="InterPro" id="IPR012910">
    <property type="entry name" value="Plug_dom"/>
</dbReference>
<keyword evidence="5" id="KW-0732">Signal</keyword>
<evidence type="ECO:0000256" key="5">
    <source>
        <dbReference type="SAM" id="SignalP"/>
    </source>
</evidence>
<accession>A0A6I6MK48</accession>
<evidence type="ECO:0000256" key="2">
    <source>
        <dbReference type="ARBA" id="ARBA00023136"/>
    </source>
</evidence>
<dbReference type="Gene3D" id="2.40.170.20">
    <property type="entry name" value="TonB-dependent receptor, beta-barrel domain"/>
    <property type="match status" value="1"/>
</dbReference>
<feature type="chain" id="PRO_5026058247" evidence="5">
    <location>
        <begin position="35"/>
        <end position="1014"/>
    </location>
</feature>
<dbReference type="RefSeq" id="WP_158764577.1">
    <property type="nucleotide sequence ID" value="NZ_CP047045.1"/>
</dbReference>
<comment type="subcellular location">
    <subcellularLocation>
        <location evidence="1 4">Cell outer membrane</location>
    </subcellularLocation>
</comment>
<dbReference type="Pfam" id="PF07715">
    <property type="entry name" value="Plug"/>
    <property type="match status" value="1"/>
</dbReference>
<dbReference type="InterPro" id="IPR037066">
    <property type="entry name" value="Plug_dom_sf"/>
</dbReference>
<comment type="similarity">
    <text evidence="4">Belongs to the TonB-dependent receptor family.</text>
</comment>
<dbReference type="Proteomes" id="UP000431269">
    <property type="component" value="Chromosome"/>
</dbReference>
<dbReference type="InterPro" id="IPR010104">
    <property type="entry name" value="TonB_rcpt_bac"/>
</dbReference>
<keyword evidence="2 4" id="KW-0472">Membrane</keyword>
<evidence type="ECO:0000313" key="8">
    <source>
        <dbReference type="EMBL" id="QGZ93578.1"/>
    </source>
</evidence>
<dbReference type="PANTHER" id="PTHR40980:SF3">
    <property type="entry name" value="TONB-DEPENDENT RECEPTOR-LIKE BETA-BARREL DOMAIN-CONTAINING PROTEIN"/>
    <property type="match status" value="1"/>
</dbReference>
<evidence type="ECO:0000259" key="6">
    <source>
        <dbReference type="Pfam" id="PF00593"/>
    </source>
</evidence>
<evidence type="ECO:0000313" key="9">
    <source>
        <dbReference type="Proteomes" id="UP000431269"/>
    </source>
</evidence>
<keyword evidence="3" id="KW-0998">Cell outer membrane</keyword>
<dbReference type="PANTHER" id="PTHR40980">
    <property type="entry name" value="PLUG DOMAIN-CONTAINING PROTEIN"/>
    <property type="match status" value="1"/>
</dbReference>
<sequence>MAVNKSAARKARGSVSLFALGAALGLVAAGPALAQEGAQPEEDEIVITGFRGSLAQSLEVKRDSNGFVDAITAEDIADFPDLNLAESVQRIPGVAIDRDSGEGRSIVVRGLGAEFTRVRVNGLEALTTTGGKDGSGGNNRGRQFDFNIFASELFNSITVRKSSSAAVEEGSLGATVDLRAARPFDFQDFTMGLSGQAGYNDLSETYDPRATFLISNRWETPIGEFGALFSVAYTHRNVLEEGSSTGRWENPSVGTQITGTASGTAFPCPTSTAPPGANYNPSSGPPLTCADIGVGTVNPALIVSPTNPAPVGTVNNSWHPRIPRYGRLAYDQDRLGLTTALQWQNDSTQVSLDWMHAEFTGTRQENYLEVIGFSRAGQGVPQMDVVAYEIDDQGRLVAGTFDDTDVRVEERIDELNTYFNEYTLGIEHEFTDRFRMNFLAGQAVSHHTNPVQSTASLERYNVDGYQYDYSGDDARPFFDYNFDVTNPNNFVLSNSAAQGDASLIRMRPSVTDNTVETFAIDFEYDLNEQFSFLFGASQKRFEFFTSEVRRTNNTEVAPPLAAGDCNNDGVRGDCTMADITHLVTDFGRNLDLPSGTDTAWVVPDLNAIANAFNINCNCIDEGANGVYNSTAGADLILGTPDDVLAGDDIDYRMNVNGLFAGNRQVEETSNAGFVAITWDTTLAGMPVRGDFGVRYFETEVNSSGYLGPIQVTAQNSYTDTLPSLNLVVEPHENFLVRFAASQAISRPDLPRLTPGGQINVTAGGVSMSIGNPLLEPIRSTNYDLGFEWYFDEEALVSVSFFRKDIESYQQVVQTATTFDQTGIPASRLDGTAQDGVDPTTIPTNMVGFQNTPGGELNGYEISYQQPFTFLPGILANFGTILNYTHVESDIEYFLNNAGTQTVTLPLLNLSPETWNATLYYEDGHFSARVSAAHRDLYLTGPFAGINGNDSRGKRETLNVDTAVSYTFNDHMTFTFEGINLTDQADDRWLNSTLDFTESFEHTGRQYYVGFRYTY</sequence>
<dbReference type="AlphaFoldDB" id="A0A6I6MK48"/>
<keyword evidence="9" id="KW-1185">Reference proteome</keyword>
<dbReference type="GO" id="GO:0009279">
    <property type="term" value="C:cell outer membrane"/>
    <property type="evidence" value="ECO:0007669"/>
    <property type="project" value="UniProtKB-SubCell"/>
</dbReference>
<dbReference type="EMBL" id="CP047045">
    <property type="protein sequence ID" value="QGZ93578.1"/>
    <property type="molecule type" value="Genomic_DNA"/>
</dbReference>
<evidence type="ECO:0000256" key="3">
    <source>
        <dbReference type="ARBA" id="ARBA00023237"/>
    </source>
</evidence>